<evidence type="ECO:0000313" key="1">
    <source>
        <dbReference type="EMBL" id="RCV06923.1"/>
    </source>
</evidence>
<dbReference type="EMBL" id="CM003528">
    <property type="protein sequence ID" value="RCV06923.1"/>
    <property type="molecule type" value="Genomic_DNA"/>
</dbReference>
<dbReference type="AlphaFoldDB" id="A0A368PMT6"/>
<name>A0A368PMT6_SETIT</name>
<accession>A0A368PMT6</accession>
<organism evidence="1">
    <name type="scientific">Setaria italica</name>
    <name type="common">Foxtail millet</name>
    <name type="synonym">Panicum italicum</name>
    <dbReference type="NCBI Taxonomy" id="4555"/>
    <lineage>
        <taxon>Eukaryota</taxon>
        <taxon>Viridiplantae</taxon>
        <taxon>Streptophyta</taxon>
        <taxon>Embryophyta</taxon>
        <taxon>Tracheophyta</taxon>
        <taxon>Spermatophyta</taxon>
        <taxon>Magnoliopsida</taxon>
        <taxon>Liliopsida</taxon>
        <taxon>Poales</taxon>
        <taxon>Poaceae</taxon>
        <taxon>PACMAD clade</taxon>
        <taxon>Panicoideae</taxon>
        <taxon>Panicodae</taxon>
        <taxon>Paniceae</taxon>
        <taxon>Cenchrinae</taxon>
        <taxon>Setaria</taxon>
    </lineage>
</organism>
<sequence>MCVFLPIHFLKHGSFYSSCGSFLLTRAGIGHSLWSPCNGMPVKLPLETYEKIVMLEASASSYAFAHSSGKIVVCYDKAIRDICQSGNECYAVSNMFRLYKLDRKKSKLDPIGPEQTSNDIRGSLTDGNYPDHIFLADINDELVIVPEH</sequence>
<dbReference type="PANTHER" id="PTHR36901:SF1">
    <property type="entry name" value="F-BOX DOMAIN CONTAINING PROTEIN, EXPRESSED"/>
    <property type="match status" value="1"/>
</dbReference>
<dbReference type="OrthoDB" id="642536at2759"/>
<proteinExistence type="predicted"/>
<reference evidence="1" key="2">
    <citation type="submission" date="2015-07" db="EMBL/GenBank/DDBJ databases">
        <authorList>
            <person name="Noorani M."/>
        </authorList>
    </citation>
    <scope>NUCLEOTIDE SEQUENCE</scope>
    <source>
        <strain evidence="1">Yugu1</strain>
    </source>
</reference>
<gene>
    <name evidence="1" type="ORF">SETIT_1G202800v2</name>
</gene>
<dbReference type="PANTHER" id="PTHR36901">
    <property type="entry name" value="F-BOX DOMAIN CONTAINING PROTEIN, EXPRESSED-RELATED"/>
    <property type="match status" value="1"/>
</dbReference>
<protein>
    <submittedName>
        <fullName evidence="1">Uncharacterized protein</fullName>
    </submittedName>
</protein>
<reference evidence="1" key="1">
    <citation type="journal article" date="2012" name="Nat. Biotechnol.">
        <title>Reference genome sequence of the model plant Setaria.</title>
        <authorList>
            <person name="Bennetzen J.L."/>
            <person name="Schmutz J."/>
            <person name="Wang H."/>
            <person name="Percifield R."/>
            <person name="Hawkins J."/>
            <person name="Pontaroli A.C."/>
            <person name="Estep M."/>
            <person name="Feng L."/>
            <person name="Vaughn J.N."/>
            <person name="Grimwood J."/>
            <person name="Jenkins J."/>
            <person name="Barry K."/>
            <person name="Lindquist E."/>
            <person name="Hellsten U."/>
            <person name="Deshpande S."/>
            <person name="Wang X."/>
            <person name="Wu X."/>
            <person name="Mitros T."/>
            <person name="Triplett J."/>
            <person name="Yang X."/>
            <person name="Ye C.Y."/>
            <person name="Mauro-Herrera M."/>
            <person name="Wang L."/>
            <person name="Li P."/>
            <person name="Sharma M."/>
            <person name="Sharma R."/>
            <person name="Ronald P.C."/>
            <person name="Panaud O."/>
            <person name="Kellogg E.A."/>
            <person name="Brutnell T.P."/>
            <person name="Doust A.N."/>
            <person name="Tuskan G.A."/>
            <person name="Rokhsar D."/>
            <person name="Devos K.M."/>
        </authorList>
    </citation>
    <scope>NUCLEOTIDE SEQUENCE [LARGE SCALE GENOMIC DNA]</scope>
    <source>
        <strain evidence="1">Yugu1</strain>
    </source>
</reference>